<feature type="region of interest" description="Disordered" evidence="1">
    <location>
        <begin position="210"/>
        <end position="230"/>
    </location>
</feature>
<dbReference type="AlphaFoldDB" id="A0A6J8E1P8"/>
<evidence type="ECO:0000256" key="1">
    <source>
        <dbReference type="SAM" id="MobiDB-lite"/>
    </source>
</evidence>
<gene>
    <name evidence="2" type="ORF">MCOR_47470</name>
</gene>
<dbReference type="Proteomes" id="UP000507470">
    <property type="component" value="Unassembled WGS sequence"/>
</dbReference>
<keyword evidence="3" id="KW-1185">Reference proteome</keyword>
<evidence type="ECO:0000313" key="2">
    <source>
        <dbReference type="EMBL" id="CAC5414719.1"/>
    </source>
</evidence>
<accession>A0A6J8E1P8</accession>
<protein>
    <submittedName>
        <fullName evidence="2">Uncharacterized protein</fullName>
    </submittedName>
</protein>
<reference evidence="2 3" key="1">
    <citation type="submission" date="2020-06" db="EMBL/GenBank/DDBJ databases">
        <authorList>
            <person name="Li R."/>
            <person name="Bekaert M."/>
        </authorList>
    </citation>
    <scope>NUCLEOTIDE SEQUENCE [LARGE SCALE GENOMIC DNA]</scope>
    <source>
        <strain evidence="3">wild</strain>
    </source>
</reference>
<sequence length="230" mass="26261">MEGHQTLLGNSIMFEGNQFKEDRIHADIKDNVTRSKEEITELICKDGKKRNDDLKEYINDSNRKLIGVIKDEFNNLFANIPLSIQHAHEQGIKQKIEVKVESSLLNEDKAVEVLSQDGEKDEKEFQIESIERKCLLLELKASPSIFHDEHTLRYAIRSLIERIAKAGSIDTSISSTITAAFSFIGPLENGEEDVIRRMVSNCSHDEKEISMSRIHSYSESESDSDDEYKD</sequence>
<dbReference type="EMBL" id="CACVKT020008353">
    <property type="protein sequence ID" value="CAC5414719.1"/>
    <property type="molecule type" value="Genomic_DNA"/>
</dbReference>
<organism evidence="2 3">
    <name type="scientific">Mytilus coruscus</name>
    <name type="common">Sea mussel</name>
    <dbReference type="NCBI Taxonomy" id="42192"/>
    <lineage>
        <taxon>Eukaryota</taxon>
        <taxon>Metazoa</taxon>
        <taxon>Spiralia</taxon>
        <taxon>Lophotrochozoa</taxon>
        <taxon>Mollusca</taxon>
        <taxon>Bivalvia</taxon>
        <taxon>Autobranchia</taxon>
        <taxon>Pteriomorphia</taxon>
        <taxon>Mytilida</taxon>
        <taxon>Mytiloidea</taxon>
        <taxon>Mytilidae</taxon>
        <taxon>Mytilinae</taxon>
        <taxon>Mytilus</taxon>
    </lineage>
</organism>
<feature type="compositionally biased region" description="Acidic residues" evidence="1">
    <location>
        <begin position="220"/>
        <end position="230"/>
    </location>
</feature>
<evidence type="ECO:0000313" key="3">
    <source>
        <dbReference type="Proteomes" id="UP000507470"/>
    </source>
</evidence>
<dbReference type="OrthoDB" id="10622169at2759"/>
<proteinExistence type="predicted"/>
<name>A0A6J8E1P8_MYTCO</name>